<accession>A0A645EII3</accession>
<dbReference type="AlphaFoldDB" id="A0A645EII3"/>
<protein>
    <submittedName>
        <fullName evidence="1">Uncharacterized protein</fullName>
    </submittedName>
</protein>
<evidence type="ECO:0000313" key="1">
    <source>
        <dbReference type="EMBL" id="MPN01825.1"/>
    </source>
</evidence>
<comment type="caution">
    <text evidence="1">The sequence shown here is derived from an EMBL/GenBank/DDBJ whole genome shotgun (WGS) entry which is preliminary data.</text>
</comment>
<dbReference type="EMBL" id="VSSQ01047801">
    <property type="protein sequence ID" value="MPN01825.1"/>
    <property type="molecule type" value="Genomic_DNA"/>
</dbReference>
<sequence length="212" mass="24301">MIIGTAATLALYCPRCGKIENHDISRFVMKNSVRLDLSCSCGQIQATLTACRHQYLLNIPCLVCQTNHVIRLNKKEFWHTEFDKIYCAQENLELGFIGQRKIIEKTIADHKREFDSIIHEMDFDDYGEYIENPSLMLEILNRVHDIAEHGGIFCRCGSSAVEINLLPDGIELRCVHCGGHKVIDARREQDLALINTLEVIELIAERRSHHKQ</sequence>
<proteinExistence type="predicted"/>
<name>A0A645EII3_9ZZZZ</name>
<reference evidence="1" key="1">
    <citation type="submission" date="2019-08" db="EMBL/GenBank/DDBJ databases">
        <authorList>
            <person name="Kucharzyk K."/>
            <person name="Murdoch R.W."/>
            <person name="Higgins S."/>
            <person name="Loffler F."/>
        </authorList>
    </citation>
    <scope>NUCLEOTIDE SEQUENCE</scope>
</reference>
<organism evidence="1">
    <name type="scientific">bioreactor metagenome</name>
    <dbReference type="NCBI Taxonomy" id="1076179"/>
    <lineage>
        <taxon>unclassified sequences</taxon>
        <taxon>metagenomes</taxon>
        <taxon>ecological metagenomes</taxon>
    </lineage>
</organism>
<gene>
    <name evidence="1" type="ORF">SDC9_149037</name>
</gene>